<feature type="repeat" description="PPR" evidence="3">
    <location>
        <begin position="139"/>
        <end position="173"/>
    </location>
</feature>
<protein>
    <recommendedName>
        <fullName evidence="6">Pentacotripeptide-repeat region of PRORP domain-containing protein</fullName>
    </recommendedName>
</protein>
<comment type="similarity">
    <text evidence="1">Belongs to the PPR family. P subfamily.</text>
</comment>
<feature type="repeat" description="PPR" evidence="3">
    <location>
        <begin position="208"/>
        <end position="242"/>
    </location>
</feature>
<evidence type="ECO:0000256" key="1">
    <source>
        <dbReference type="ARBA" id="ARBA00007626"/>
    </source>
</evidence>
<dbReference type="PROSITE" id="PS51375">
    <property type="entry name" value="PPR"/>
    <property type="match status" value="3"/>
</dbReference>
<dbReference type="Pfam" id="PF13812">
    <property type="entry name" value="PPR_3"/>
    <property type="match status" value="1"/>
</dbReference>
<dbReference type="Gene3D" id="1.25.40.10">
    <property type="entry name" value="Tetratricopeptide repeat domain"/>
    <property type="match status" value="2"/>
</dbReference>
<accession>A0AAF0W4C3</accession>
<evidence type="ECO:0000313" key="5">
    <source>
        <dbReference type="Proteomes" id="UP000077755"/>
    </source>
</evidence>
<name>A0AAF0W4C3_DAUCS</name>
<dbReference type="GO" id="GO:0003729">
    <property type="term" value="F:mRNA binding"/>
    <property type="evidence" value="ECO:0007669"/>
    <property type="project" value="UniProtKB-ARBA"/>
</dbReference>
<feature type="repeat" description="PPR" evidence="3">
    <location>
        <begin position="348"/>
        <end position="382"/>
    </location>
</feature>
<dbReference type="NCBIfam" id="TIGR00756">
    <property type="entry name" value="PPR"/>
    <property type="match status" value="2"/>
</dbReference>
<evidence type="ECO:0008006" key="6">
    <source>
        <dbReference type="Google" id="ProtNLM"/>
    </source>
</evidence>
<gene>
    <name evidence="4" type="ORF">DCAR_0101929</name>
</gene>
<organism evidence="4 5">
    <name type="scientific">Daucus carota subsp. sativus</name>
    <name type="common">Carrot</name>
    <dbReference type="NCBI Taxonomy" id="79200"/>
    <lineage>
        <taxon>Eukaryota</taxon>
        <taxon>Viridiplantae</taxon>
        <taxon>Streptophyta</taxon>
        <taxon>Embryophyta</taxon>
        <taxon>Tracheophyta</taxon>
        <taxon>Spermatophyta</taxon>
        <taxon>Magnoliopsida</taxon>
        <taxon>eudicotyledons</taxon>
        <taxon>Gunneridae</taxon>
        <taxon>Pentapetalae</taxon>
        <taxon>asterids</taxon>
        <taxon>campanulids</taxon>
        <taxon>Apiales</taxon>
        <taxon>Apiaceae</taxon>
        <taxon>Apioideae</taxon>
        <taxon>Scandiceae</taxon>
        <taxon>Daucinae</taxon>
        <taxon>Daucus</taxon>
        <taxon>Daucus sect. Daucus</taxon>
    </lineage>
</organism>
<evidence type="ECO:0000256" key="3">
    <source>
        <dbReference type="PROSITE-ProRule" id="PRU00708"/>
    </source>
</evidence>
<dbReference type="PANTHER" id="PTHR45717">
    <property type="entry name" value="OS12G0527900 PROTEIN"/>
    <property type="match status" value="1"/>
</dbReference>
<evidence type="ECO:0000256" key="2">
    <source>
        <dbReference type="ARBA" id="ARBA00022737"/>
    </source>
</evidence>
<reference evidence="4" key="2">
    <citation type="submission" date="2022-03" db="EMBL/GenBank/DDBJ databases">
        <title>Draft title - Genomic analysis of global carrot germplasm unveils the trajectory of domestication and the origin of high carotenoid orange carrot.</title>
        <authorList>
            <person name="Iorizzo M."/>
            <person name="Ellison S."/>
            <person name="Senalik D."/>
            <person name="Macko-Podgorni A."/>
            <person name="Grzebelus D."/>
            <person name="Bostan H."/>
            <person name="Rolling W."/>
            <person name="Curaba J."/>
            <person name="Simon P."/>
        </authorList>
    </citation>
    <scope>NUCLEOTIDE SEQUENCE</scope>
    <source>
        <tissue evidence="4">Leaf</tissue>
    </source>
</reference>
<reference evidence="4" key="1">
    <citation type="journal article" date="2016" name="Nat. Genet.">
        <title>A high-quality carrot genome assembly provides new insights into carotenoid accumulation and asterid genome evolution.</title>
        <authorList>
            <person name="Iorizzo M."/>
            <person name="Ellison S."/>
            <person name="Senalik D."/>
            <person name="Zeng P."/>
            <person name="Satapoomin P."/>
            <person name="Huang J."/>
            <person name="Bowman M."/>
            <person name="Iovene M."/>
            <person name="Sanseverino W."/>
            <person name="Cavagnaro P."/>
            <person name="Yildiz M."/>
            <person name="Macko-Podgorni A."/>
            <person name="Moranska E."/>
            <person name="Grzebelus E."/>
            <person name="Grzebelus D."/>
            <person name="Ashrafi H."/>
            <person name="Zheng Z."/>
            <person name="Cheng S."/>
            <person name="Spooner D."/>
            <person name="Van Deynze A."/>
            <person name="Simon P."/>
        </authorList>
    </citation>
    <scope>NUCLEOTIDE SEQUENCE</scope>
    <source>
        <tissue evidence="4">Leaf</tissue>
    </source>
</reference>
<proteinExistence type="inferred from homology"/>
<keyword evidence="5" id="KW-1185">Reference proteome</keyword>
<sequence>MRSITSQSTMLLRSKTYTTTNFCTKALTSETGTKKDKVETLYKRLSAFREESDGNITDTLDNWVKQGHFVKRFDIVGYVNLLRKFKKYQQANQVYEWLEKTNNKMNNADRAIRIDLLAKTEGLESAEKYFDNLQGSAKTKKTYGALLNCYCKEKNLEKAYNLFEKMKDLHLSSTLNYNNMMSLYLNVDKPEQLPLLAEEMEGKNIIFDLYTYNQLMNSYASLKNLDAVEGVIEKMNKNKIRCDWFTLGNLAKIYTDSGLFQKADATLSKMEKLENLRDRGAFHILITLYAQTSNLAGVNRSWDSLKLVYEKPSNASYLVLLLALSKLGEVDSLEKNYREWESDHSNYDVRVSNVILESYLKRDMIEDAQQILENIVRNGAEPNTRTFESLTTYHIKKRDIDMALKYLEMGASKANFMKHKMFPNDETVRMFLQHFEEENDVDNAKKFCTCMKMIDRLDPAIYDSLICMDVSAVK</sequence>
<dbReference type="PANTHER" id="PTHR45717:SF5">
    <property type="entry name" value="PENTACOTRIPEPTIDE-REPEAT REGION OF PRORP DOMAIN-CONTAINING PROTEIN"/>
    <property type="match status" value="1"/>
</dbReference>
<dbReference type="InterPro" id="IPR002885">
    <property type="entry name" value="PPR_rpt"/>
</dbReference>
<dbReference type="Pfam" id="PF01535">
    <property type="entry name" value="PPR"/>
    <property type="match status" value="1"/>
</dbReference>
<dbReference type="InterPro" id="IPR011990">
    <property type="entry name" value="TPR-like_helical_dom_sf"/>
</dbReference>
<dbReference type="AlphaFoldDB" id="A0AAF0W4C3"/>
<dbReference type="Proteomes" id="UP000077755">
    <property type="component" value="Chromosome 1"/>
</dbReference>
<evidence type="ECO:0000313" key="4">
    <source>
        <dbReference type="EMBL" id="WOG82761.1"/>
    </source>
</evidence>
<dbReference type="KEGG" id="dcr:108209040"/>
<dbReference type="EMBL" id="CP093343">
    <property type="protein sequence ID" value="WOG82761.1"/>
    <property type="molecule type" value="Genomic_DNA"/>
</dbReference>
<keyword evidence="2" id="KW-0677">Repeat</keyword>
<dbReference type="GO" id="GO:0005739">
    <property type="term" value="C:mitochondrion"/>
    <property type="evidence" value="ECO:0007669"/>
    <property type="project" value="TreeGrafter"/>
</dbReference>